<dbReference type="EMBL" id="JAPWTK010000056">
    <property type="protein sequence ID" value="KAJ8953498.1"/>
    <property type="molecule type" value="Genomic_DNA"/>
</dbReference>
<sequence>MARKTLTERELHDLADISDIEDISFEEDDDDSVADPNYDTPSSSSSSDNENRTRKRQKVMNVFEDRSDVGNKSDYSEDEERQESDEQINNAQVIWNDCTGNLREFPFTENPLFTPEFFDKREGDDPIHFYKFFIAEDVLSLIAQETNRYAEQKIILGITNETLRENSLLTQWKDTNPTEILTFLGMLMWMGLDQKPTLKDYFSRNILYNNGVGKYVGMSRIRFELLLSNIHFSNNESPSNSRLDKIQTLVKLLVGKFQEAYVPNKTVCIDETMVPFRGRLSFRQYIPGKRHKYGVKIFKLCGEKGYTYNLKIYSGKEQTPNEQSVATRVVLELMQPLLNSGRTLCTDNFYTSVSLAHDLLNYNTHLVGTLRKNRKYNPRPVIAAKLEKGSMIAKQSNTKVIVGKWKDKRDVLFLATDAVPSMVDVETKRGVVQKPSTIVAYNNIKSFIDVSDQKASYSSAVRRGIKWYRKVAIELLLNTAVVNAHIAYQSITTKTLPITNFREIIVNQIFDNANRVIREAGREEDIQRNHRLVDIQKRGRCTRCYKNSERNGRAYTENKTFLILNTAAKYKDILENKRTDNITCQQKNKIWEEITRDLNAKVPSGCYRSMQCLKRLYENEMKRARKVVAEDKKKINLTGGGPPTGIKKDPCHELILPIVNNKTVYGLNNPFDGDSDCNQIQNIDTDIILEYRNENDSAVNNSVQVINEQNKYQNSLHQQK</sequence>
<evidence type="ECO:0000313" key="9">
    <source>
        <dbReference type="EMBL" id="KAJ8953498.1"/>
    </source>
</evidence>
<dbReference type="Proteomes" id="UP001162162">
    <property type="component" value="Unassembled WGS sequence"/>
</dbReference>
<feature type="compositionally biased region" description="Acidic residues" evidence="6">
    <location>
        <begin position="16"/>
        <end position="33"/>
    </location>
</feature>
<comment type="subunit">
    <text evidence="1">Self-associates forming complexes of several hundred monomers.</text>
</comment>
<evidence type="ECO:0000256" key="5">
    <source>
        <dbReference type="ARBA" id="ARBA00025466"/>
    </source>
</evidence>
<feature type="compositionally biased region" description="Acidic residues" evidence="6">
    <location>
        <begin position="76"/>
        <end position="86"/>
    </location>
</feature>
<feature type="compositionally biased region" description="Basic and acidic residues" evidence="6">
    <location>
        <begin position="63"/>
        <end position="75"/>
    </location>
</feature>
<evidence type="ECO:0000256" key="2">
    <source>
        <dbReference type="ARBA" id="ARBA00016807"/>
    </source>
</evidence>
<dbReference type="AlphaFoldDB" id="A0AAV8YR64"/>
<evidence type="ECO:0000256" key="6">
    <source>
        <dbReference type="SAM" id="MobiDB-lite"/>
    </source>
</evidence>
<comment type="caution">
    <text evidence="9">The sequence shown here is derived from an EMBL/GenBank/DDBJ whole genome shotgun (WGS) entry which is preliminary data.</text>
</comment>
<evidence type="ECO:0000256" key="1">
    <source>
        <dbReference type="ARBA" id="ARBA00011764"/>
    </source>
</evidence>
<organism evidence="9 10">
    <name type="scientific">Aromia moschata</name>
    <dbReference type="NCBI Taxonomy" id="1265417"/>
    <lineage>
        <taxon>Eukaryota</taxon>
        <taxon>Metazoa</taxon>
        <taxon>Ecdysozoa</taxon>
        <taxon>Arthropoda</taxon>
        <taxon>Hexapoda</taxon>
        <taxon>Insecta</taxon>
        <taxon>Pterygota</taxon>
        <taxon>Neoptera</taxon>
        <taxon>Endopterygota</taxon>
        <taxon>Coleoptera</taxon>
        <taxon>Polyphaga</taxon>
        <taxon>Cucujiformia</taxon>
        <taxon>Chrysomeloidea</taxon>
        <taxon>Cerambycidae</taxon>
        <taxon>Cerambycinae</taxon>
        <taxon>Callichromatini</taxon>
        <taxon>Aromia</taxon>
    </lineage>
</organism>
<evidence type="ECO:0000256" key="3">
    <source>
        <dbReference type="ARBA" id="ARBA00023015"/>
    </source>
</evidence>
<evidence type="ECO:0000256" key="4">
    <source>
        <dbReference type="ARBA" id="ARBA00023163"/>
    </source>
</evidence>
<comment type="function">
    <text evidence="5">Involved in transvection phenomena (= synapsis-dependent gene expression), where the synaptic pairing of chromosomes carrying genes with which zeste interacts influences the expression of these genes. Zeste binds to DNA and stimulates transcription from a nearby promoter.</text>
</comment>
<feature type="compositionally biased region" description="Basic and acidic residues" evidence="6">
    <location>
        <begin position="1"/>
        <end position="15"/>
    </location>
</feature>
<accession>A0AAV8YR64</accession>
<evidence type="ECO:0000259" key="8">
    <source>
        <dbReference type="Pfam" id="PF13873"/>
    </source>
</evidence>
<dbReference type="PANTHER" id="PTHR46599:SF3">
    <property type="entry name" value="PIGGYBAC TRANSPOSABLE ELEMENT-DERIVED PROTEIN 4"/>
    <property type="match status" value="1"/>
</dbReference>
<evidence type="ECO:0000313" key="10">
    <source>
        <dbReference type="Proteomes" id="UP001162162"/>
    </source>
</evidence>
<dbReference type="Pfam" id="PF13873">
    <property type="entry name" value="Myb_DNA-bind_5"/>
    <property type="match status" value="1"/>
</dbReference>
<protein>
    <recommendedName>
        <fullName evidence="2">Regulatory protein zeste</fullName>
    </recommendedName>
</protein>
<keyword evidence="4" id="KW-0804">Transcription</keyword>
<evidence type="ECO:0000259" key="7">
    <source>
        <dbReference type="Pfam" id="PF13843"/>
    </source>
</evidence>
<dbReference type="InterPro" id="IPR029526">
    <property type="entry name" value="PGBD"/>
</dbReference>
<feature type="domain" description="PiggyBac transposable element-derived protein" evidence="7">
    <location>
        <begin position="125"/>
        <end position="485"/>
    </location>
</feature>
<dbReference type="PANTHER" id="PTHR46599">
    <property type="entry name" value="PIGGYBAC TRANSPOSABLE ELEMENT-DERIVED PROTEIN 4"/>
    <property type="match status" value="1"/>
</dbReference>
<dbReference type="Pfam" id="PF13843">
    <property type="entry name" value="DDE_Tnp_1_7"/>
    <property type="match status" value="1"/>
</dbReference>
<proteinExistence type="predicted"/>
<gene>
    <name evidence="9" type="ORF">NQ318_023619</name>
</gene>
<keyword evidence="3" id="KW-0805">Transcription regulation</keyword>
<feature type="region of interest" description="Disordered" evidence="6">
    <location>
        <begin position="1"/>
        <end position="90"/>
    </location>
</feature>
<feature type="domain" description="Myb/SANT-like DNA-binding" evidence="8">
    <location>
        <begin position="556"/>
        <end position="629"/>
    </location>
</feature>
<keyword evidence="10" id="KW-1185">Reference proteome</keyword>
<dbReference type="InterPro" id="IPR028002">
    <property type="entry name" value="Myb_DNA-bind_5"/>
</dbReference>
<reference evidence="9" key="1">
    <citation type="journal article" date="2023" name="Insect Mol. Biol.">
        <title>Genome sequencing provides insights into the evolution of gene families encoding plant cell wall-degrading enzymes in longhorned beetles.</title>
        <authorList>
            <person name="Shin N.R."/>
            <person name="Okamura Y."/>
            <person name="Kirsch R."/>
            <person name="Pauchet Y."/>
        </authorList>
    </citation>
    <scope>NUCLEOTIDE SEQUENCE</scope>
    <source>
        <strain evidence="9">AMC_N1</strain>
    </source>
</reference>
<name>A0AAV8YR64_9CUCU</name>